<keyword evidence="2" id="KW-1185">Reference proteome</keyword>
<gene>
    <name evidence="1" type="ORF">BV22DRAFT_1038738</name>
</gene>
<comment type="caution">
    <text evidence="1">The sequence shown here is derived from an EMBL/GenBank/DDBJ whole genome shotgun (WGS) entry which is preliminary data.</text>
</comment>
<name>A0ACB8B7E9_9AGAM</name>
<dbReference type="EMBL" id="MU266529">
    <property type="protein sequence ID" value="KAH7921384.1"/>
    <property type="molecule type" value="Genomic_DNA"/>
</dbReference>
<dbReference type="Proteomes" id="UP000790709">
    <property type="component" value="Unassembled WGS sequence"/>
</dbReference>
<sequence>MNTQCTSTSGSLSATEQRRACPSCCLSCNLNLGTAAPSPPTADPFSPQNLLAAGTIRVDDAQISVPCDHRHSLDAWHFLPVRELSHRPDDTLFCGLGFLAEHSYLRATCRFGVGGTTLFVRVYLVPYDLRDVQGKLRNRSEGVVKTAKYHLQALLPQIRQDLESWNAQEPTACSPCPSFVSQDTDNRTMSEIYNDLPSPTVHCSLPFDDACTPSSVTPGGDGMGLRTILYDYQRHAVEVMMKREHNSRPGGNPLFISVRSVYGEEFFIQPSTLEIVRERPMVTRSRGGILCEELGTGKTLMILALILATIEQLPDPEESLLDSRPVMTPLAYRNFTSSEYIAARERAGEKAHACNDVQQIPSLVDLLIHHICISRDGLGVRRYEDQLEASALWRQLQDNTPFYHHYDTDISSASRSRRRPVKRRPRVVYLTRATLIVVPLNLLGQWDHEVLKHCHSSIRYLIVRTSTKLPTVKALASEYDLIIMSDSRFRQEAEKNNVDQLYERKKCSCPVIPNTRIPDCSCQDHPEVTPLLQIRWKRLVIDEGHVSANITGTMNSFVREMSIERKWIVTGTPTSNILGLSLGHQNDDSDTDADAVGPLHSEPKDAMFEASTLVVDGSIPVQRIWTNYDRKNLQKLGNMIGDFLAVPQFKSEAKSFGTHVISPLCDRKGPRLGAVKVLGQVMEMVMVRHRIEDVEQDVKLEPMTHKIVYMDLDEFALKSYNAMQAGIAINAIDSQRRDQDYIFHSTKTKELQNVVDNMSQGMFWSASSILYNVDQMCEEADEFLTHAVERQVPESDMELLKQALTHARAAAEDTLWRAMQYHEDVPFRVSGMDAKVFEAWTRGRLGHSSRSVDLMHANRLVELRANVRKRPFASSDFLAAKGNAVNEGEKLRCGKSAQSTEIASVARTKKMISEVKGELEILRQKARFAEEVDDEDHTCAPPITAPIPQGTATSSGLQTLNSSPLSRVRVGCSLSTKLDYILNEVLQHSHTEKFLIFSKSPLTLAHVAEALSLIEVKHLRYTTDVTQAVREQFVMTFESSDTFRVFLMDLKLGARGLNLVSASRVIFCEPVWEPDVESQAIKRAHRIGQTKPITVKTLVIRSTAEEAMIARRQHLNGSTDKIPSMTTEIGMRHFIENPRFLIQSAAPGSVVSFDLPLLNPVPTKVLADEEATTGTISVTATEPSYDSADHASEPAPKKVKGVRFADEPSGDIQHPSSSFAPSSNATPGTSSSGKTGIVLRYNPRNPAFTIAKRKVGN</sequence>
<organism evidence="1 2">
    <name type="scientific">Leucogyrophana mollusca</name>
    <dbReference type="NCBI Taxonomy" id="85980"/>
    <lineage>
        <taxon>Eukaryota</taxon>
        <taxon>Fungi</taxon>
        <taxon>Dikarya</taxon>
        <taxon>Basidiomycota</taxon>
        <taxon>Agaricomycotina</taxon>
        <taxon>Agaricomycetes</taxon>
        <taxon>Agaricomycetidae</taxon>
        <taxon>Boletales</taxon>
        <taxon>Boletales incertae sedis</taxon>
        <taxon>Leucogyrophana</taxon>
    </lineage>
</organism>
<reference evidence="1" key="1">
    <citation type="journal article" date="2021" name="New Phytol.">
        <title>Evolutionary innovations through gain and loss of genes in the ectomycorrhizal Boletales.</title>
        <authorList>
            <person name="Wu G."/>
            <person name="Miyauchi S."/>
            <person name="Morin E."/>
            <person name="Kuo A."/>
            <person name="Drula E."/>
            <person name="Varga T."/>
            <person name="Kohler A."/>
            <person name="Feng B."/>
            <person name="Cao Y."/>
            <person name="Lipzen A."/>
            <person name="Daum C."/>
            <person name="Hundley H."/>
            <person name="Pangilinan J."/>
            <person name="Johnson J."/>
            <person name="Barry K."/>
            <person name="LaButti K."/>
            <person name="Ng V."/>
            <person name="Ahrendt S."/>
            <person name="Min B."/>
            <person name="Choi I.G."/>
            <person name="Park H."/>
            <person name="Plett J.M."/>
            <person name="Magnuson J."/>
            <person name="Spatafora J.W."/>
            <person name="Nagy L.G."/>
            <person name="Henrissat B."/>
            <person name="Grigoriev I.V."/>
            <person name="Yang Z.L."/>
            <person name="Xu J."/>
            <person name="Martin F.M."/>
        </authorList>
    </citation>
    <scope>NUCLEOTIDE SEQUENCE</scope>
    <source>
        <strain evidence="1">KUC20120723A-06</strain>
    </source>
</reference>
<accession>A0ACB8B7E9</accession>
<proteinExistence type="predicted"/>
<evidence type="ECO:0000313" key="1">
    <source>
        <dbReference type="EMBL" id="KAH7921384.1"/>
    </source>
</evidence>
<evidence type="ECO:0000313" key="2">
    <source>
        <dbReference type="Proteomes" id="UP000790709"/>
    </source>
</evidence>
<protein>
    <submittedName>
        <fullName evidence="1">Uncharacterized protein</fullName>
    </submittedName>
</protein>